<reference evidence="7" key="1">
    <citation type="submission" date="2025-08" db="UniProtKB">
        <authorList>
            <consortium name="Ensembl"/>
        </authorList>
    </citation>
    <scope>IDENTIFICATION</scope>
</reference>
<accession>A0A8C2Q401</accession>
<keyword evidence="6" id="KW-0472">Membrane</keyword>
<evidence type="ECO:0000256" key="1">
    <source>
        <dbReference type="ARBA" id="ARBA00004613"/>
    </source>
</evidence>
<protein>
    <submittedName>
        <fullName evidence="7">Interleukin-17C-like</fullName>
    </submittedName>
</protein>
<feature type="transmembrane region" description="Helical" evidence="6">
    <location>
        <begin position="26"/>
        <end position="47"/>
    </location>
</feature>
<keyword evidence="5" id="KW-0732">Signal</keyword>
<dbReference type="Proteomes" id="UP000694701">
    <property type="component" value="Unplaced"/>
</dbReference>
<dbReference type="SUPFAM" id="SSF57501">
    <property type="entry name" value="Cystine-knot cytokines"/>
    <property type="match status" value="1"/>
</dbReference>
<dbReference type="GO" id="GO:0005615">
    <property type="term" value="C:extracellular space"/>
    <property type="evidence" value="ECO:0007669"/>
    <property type="project" value="UniProtKB-KW"/>
</dbReference>
<evidence type="ECO:0000256" key="2">
    <source>
        <dbReference type="ARBA" id="ARBA00007236"/>
    </source>
</evidence>
<dbReference type="PRINTS" id="PR01932">
    <property type="entry name" value="INTRLEUKIN17"/>
</dbReference>
<evidence type="ECO:0000313" key="8">
    <source>
        <dbReference type="Proteomes" id="UP000694701"/>
    </source>
</evidence>
<proteinExistence type="inferred from homology"/>
<dbReference type="Gene3D" id="2.10.90.10">
    <property type="entry name" value="Cystine-knot cytokines"/>
    <property type="match status" value="1"/>
</dbReference>
<dbReference type="InterPro" id="IPR020440">
    <property type="entry name" value="IL-17_chr"/>
</dbReference>
<name>A0A8C2Q401_CYPCA</name>
<dbReference type="InterPro" id="IPR029034">
    <property type="entry name" value="Cystine-knot_cytokine"/>
</dbReference>
<dbReference type="Ensembl" id="ENSCCRT00020113531.1">
    <property type="protein sequence ID" value="ENSCCRP00020103929.1"/>
    <property type="gene ID" value="ENSCCRG00020047490.1"/>
</dbReference>
<dbReference type="Pfam" id="PF06083">
    <property type="entry name" value="IL17"/>
    <property type="match status" value="1"/>
</dbReference>
<keyword evidence="6" id="KW-0812">Transmembrane</keyword>
<keyword evidence="4" id="KW-0964">Secreted</keyword>
<keyword evidence="3" id="KW-0202">Cytokine</keyword>
<dbReference type="GO" id="GO:0005125">
    <property type="term" value="F:cytokine activity"/>
    <property type="evidence" value="ECO:0007669"/>
    <property type="project" value="UniProtKB-KW"/>
</dbReference>
<organism evidence="7 8">
    <name type="scientific">Cyprinus carpio</name>
    <name type="common">Common carp</name>
    <dbReference type="NCBI Taxonomy" id="7962"/>
    <lineage>
        <taxon>Eukaryota</taxon>
        <taxon>Metazoa</taxon>
        <taxon>Chordata</taxon>
        <taxon>Craniata</taxon>
        <taxon>Vertebrata</taxon>
        <taxon>Euteleostomi</taxon>
        <taxon>Actinopterygii</taxon>
        <taxon>Neopterygii</taxon>
        <taxon>Teleostei</taxon>
        <taxon>Ostariophysi</taxon>
        <taxon>Cypriniformes</taxon>
        <taxon>Cyprinidae</taxon>
        <taxon>Cyprininae</taxon>
        <taxon>Cyprinus</taxon>
    </lineage>
</organism>
<evidence type="ECO:0000256" key="5">
    <source>
        <dbReference type="ARBA" id="ARBA00022729"/>
    </source>
</evidence>
<evidence type="ECO:0000256" key="3">
    <source>
        <dbReference type="ARBA" id="ARBA00022514"/>
    </source>
</evidence>
<keyword evidence="6" id="KW-1133">Transmembrane helix</keyword>
<sequence length="193" mass="22113">MNILIYKMYDFLCIKKNVIALCLFDLLIYLFFILQSPLFFGIFFLLLSENIVKGKNLGCFSECEHGFKKLHNKLLHSLHDHKHARLPPVHHKAGSCGDFARLSSALNDRSLSPWRIRTVENPDMYPSKYEEAECLCDGCIINGVENRTYNSVPVKQTRLFLKKVPCPSDPKKYSLEYKLVSVTVACTCAVPKH</sequence>
<comment type="similarity">
    <text evidence="2">Belongs to the IL-17 family.</text>
</comment>
<dbReference type="GO" id="GO:0006954">
    <property type="term" value="P:inflammatory response"/>
    <property type="evidence" value="ECO:0007669"/>
    <property type="project" value="InterPro"/>
</dbReference>
<evidence type="ECO:0000256" key="6">
    <source>
        <dbReference type="SAM" id="Phobius"/>
    </source>
</evidence>
<dbReference type="AlphaFoldDB" id="A0A8C2Q401"/>
<dbReference type="InterPro" id="IPR010345">
    <property type="entry name" value="IL-17_fam"/>
</dbReference>
<gene>
    <name evidence="7" type="primary">LOC109110722</name>
</gene>
<evidence type="ECO:0000256" key="4">
    <source>
        <dbReference type="ARBA" id="ARBA00022525"/>
    </source>
</evidence>
<evidence type="ECO:0000313" key="7">
    <source>
        <dbReference type="Ensembl" id="ENSCCRP00020103929.1"/>
    </source>
</evidence>
<comment type="subcellular location">
    <subcellularLocation>
        <location evidence="1">Secreted</location>
    </subcellularLocation>
</comment>